<comment type="subunit">
    <text evidence="2">Homotetramer.</text>
</comment>
<evidence type="ECO:0000256" key="1">
    <source>
        <dbReference type="ARBA" id="ARBA00009986"/>
    </source>
</evidence>
<dbReference type="STRING" id="1075417.SAMN05421823_103232"/>
<dbReference type="AlphaFoldDB" id="A0A1G9DSC6"/>
<dbReference type="PROSITE" id="PS00687">
    <property type="entry name" value="ALDEHYDE_DEHYDR_GLU"/>
    <property type="match status" value="1"/>
</dbReference>
<name>A0A1G9DSC6_9BACT</name>
<evidence type="ECO:0000256" key="3">
    <source>
        <dbReference type="ARBA" id="ARBA00023002"/>
    </source>
</evidence>
<dbReference type="PANTHER" id="PTHR43521">
    <property type="entry name" value="ALPHA-AMINOADIPIC SEMIALDEHYDE DEHYDROGENASE"/>
    <property type="match status" value="1"/>
</dbReference>
<evidence type="ECO:0000256" key="6">
    <source>
        <dbReference type="PROSITE-ProRule" id="PRU10007"/>
    </source>
</evidence>
<dbReference type="PANTHER" id="PTHR43521:SF1">
    <property type="entry name" value="ALPHA-AMINOADIPIC SEMIALDEHYDE DEHYDROGENASE"/>
    <property type="match status" value="1"/>
</dbReference>
<dbReference type="GO" id="GO:0004029">
    <property type="term" value="F:aldehyde dehydrogenase (NAD+) activity"/>
    <property type="evidence" value="ECO:0007669"/>
    <property type="project" value="UniProtKB-EC"/>
</dbReference>
<dbReference type="Gene3D" id="3.40.309.10">
    <property type="entry name" value="Aldehyde Dehydrogenase, Chain A, domain 2"/>
    <property type="match status" value="1"/>
</dbReference>
<dbReference type="RefSeq" id="WP_089681250.1">
    <property type="nucleotide sequence ID" value="NZ_FNFO01000003.1"/>
</dbReference>
<dbReference type="FunFam" id="3.40.309.10:FF:000018">
    <property type="entry name" value="Alpha-aminoadipic semialdehyde dehydrogenase"/>
    <property type="match status" value="1"/>
</dbReference>
<comment type="similarity">
    <text evidence="1 7">Belongs to the aldehyde dehydrogenase family.</text>
</comment>
<dbReference type="InterPro" id="IPR029510">
    <property type="entry name" value="Ald_DH_CS_GLU"/>
</dbReference>
<dbReference type="EC" id="1.2.1.3" evidence="5"/>
<dbReference type="InterPro" id="IPR016163">
    <property type="entry name" value="Ald_DH_C"/>
</dbReference>
<keyword evidence="10" id="KW-1185">Reference proteome</keyword>
<dbReference type="InterPro" id="IPR016161">
    <property type="entry name" value="Ald_DH/histidinol_DH"/>
</dbReference>
<dbReference type="InterPro" id="IPR044638">
    <property type="entry name" value="ALDH7A1-like"/>
</dbReference>
<dbReference type="SUPFAM" id="SSF53720">
    <property type="entry name" value="ALDH-like"/>
    <property type="match status" value="1"/>
</dbReference>
<dbReference type="CDD" id="cd07130">
    <property type="entry name" value="ALDH_F7_AASADH"/>
    <property type="match status" value="1"/>
</dbReference>
<dbReference type="InterPro" id="IPR015590">
    <property type="entry name" value="Aldehyde_DH_dom"/>
</dbReference>
<feature type="domain" description="Aldehyde dehydrogenase" evidence="8">
    <location>
        <begin position="40"/>
        <end position="499"/>
    </location>
</feature>
<accession>A0A1G9DSC6</accession>
<keyword evidence="4" id="KW-0520">NAD</keyword>
<evidence type="ECO:0000256" key="7">
    <source>
        <dbReference type="RuleBase" id="RU003345"/>
    </source>
</evidence>
<dbReference type="Gene3D" id="3.40.605.10">
    <property type="entry name" value="Aldehyde Dehydrogenase, Chain A, domain 1"/>
    <property type="match status" value="1"/>
</dbReference>
<feature type="active site" evidence="6">
    <location>
        <position position="270"/>
    </location>
</feature>
<keyword evidence="3 7" id="KW-0560">Oxidoreductase</keyword>
<evidence type="ECO:0000259" key="8">
    <source>
        <dbReference type="Pfam" id="PF00171"/>
    </source>
</evidence>
<evidence type="ECO:0000256" key="4">
    <source>
        <dbReference type="ARBA" id="ARBA00023027"/>
    </source>
</evidence>
<dbReference type="Pfam" id="PF00171">
    <property type="entry name" value="Aldedh"/>
    <property type="match status" value="1"/>
</dbReference>
<dbReference type="InterPro" id="IPR016162">
    <property type="entry name" value="Ald_DH_N"/>
</dbReference>
<organism evidence="9 10">
    <name type="scientific">Catalinimonas alkaloidigena</name>
    <dbReference type="NCBI Taxonomy" id="1075417"/>
    <lineage>
        <taxon>Bacteria</taxon>
        <taxon>Pseudomonadati</taxon>
        <taxon>Bacteroidota</taxon>
        <taxon>Cytophagia</taxon>
        <taxon>Cytophagales</taxon>
        <taxon>Catalimonadaceae</taxon>
        <taxon>Catalinimonas</taxon>
    </lineage>
</organism>
<evidence type="ECO:0000313" key="9">
    <source>
        <dbReference type="EMBL" id="SDK66730.1"/>
    </source>
</evidence>
<evidence type="ECO:0000256" key="5">
    <source>
        <dbReference type="ARBA" id="ARBA00024226"/>
    </source>
</evidence>
<reference evidence="9 10" key="1">
    <citation type="submission" date="2016-10" db="EMBL/GenBank/DDBJ databases">
        <authorList>
            <person name="de Groot N.N."/>
        </authorList>
    </citation>
    <scope>NUCLEOTIDE SEQUENCE [LARGE SCALE GENOMIC DNA]</scope>
    <source>
        <strain evidence="9 10">DSM 25186</strain>
    </source>
</reference>
<protein>
    <recommendedName>
        <fullName evidence="5">aldehyde dehydrogenase (NAD(+))</fullName>
        <ecNumber evidence="5">1.2.1.3</ecNumber>
    </recommendedName>
</protein>
<dbReference type="Proteomes" id="UP000198510">
    <property type="component" value="Unassembled WGS sequence"/>
</dbReference>
<evidence type="ECO:0000313" key="10">
    <source>
        <dbReference type="Proteomes" id="UP000198510"/>
    </source>
</evidence>
<evidence type="ECO:0000256" key="2">
    <source>
        <dbReference type="ARBA" id="ARBA00011881"/>
    </source>
</evidence>
<dbReference type="EMBL" id="FNFO01000003">
    <property type="protein sequence ID" value="SDK66730.1"/>
    <property type="molecule type" value="Genomic_DNA"/>
</dbReference>
<sequence>MEQTTLRTDIAAALQQLGIESENAAASSGSEWFGMTGALREVHSPADGALIASVHMADEAAYETILTRAQEAFPVWRSTPAPVRGEVVRQIGVKLRHYKEALGQLVTYEMGKVLSEGLGEVQEMIDICDFAVGQSRQLYGLTMHSERPSHRMYEQYHPLGPIGIISAFNFPVAVWSWNAMLAAVCGDVCIWKPSEKTPLTAIACQRIVAQVLQENDLPEGIFNLIVGDATIGKKMAEDRRLPLVSATGSTRMGQSVGQAVGARLGRSLLELGGNNAIIITPHADLELAIRATAFGAVGTCGQRCTTTRRLIVHEYVYEEVKNRLLRVYEQLRIGDPLKGDTLVGPLIDRQAVETMQRALEQVKAEGGNVLVGGEPLQGSGYESGTYVRPALVEAENHYATVQEETFAPILYLIRYEGEIEKAIALQNDVRQGLSSALFSLNIHETEAFLSHAGSDCGIANINIGTSGAEIGGAFGGEKETGGGRESGSDAWKAYMRRQTNTINYGRQLPLAQGVSFDI</sequence>
<dbReference type="OrthoDB" id="9762913at2"/>
<gene>
    <name evidence="9" type="ORF">SAMN05421823_103232</name>
</gene>
<proteinExistence type="inferred from homology"/>